<evidence type="ECO:0000313" key="2">
    <source>
        <dbReference type="EMBL" id="CAK0863267.1"/>
    </source>
</evidence>
<evidence type="ECO:0000313" key="3">
    <source>
        <dbReference type="Proteomes" id="UP001189429"/>
    </source>
</evidence>
<gene>
    <name evidence="2" type="ORF">PCOR1329_LOCUS51463</name>
</gene>
<feature type="compositionally biased region" description="Polar residues" evidence="1">
    <location>
        <begin position="137"/>
        <end position="161"/>
    </location>
</feature>
<feature type="region of interest" description="Disordered" evidence="1">
    <location>
        <begin position="135"/>
        <end position="161"/>
    </location>
</feature>
<accession>A0ABN9UTE9</accession>
<protein>
    <submittedName>
        <fullName evidence="2">Uncharacterized protein</fullName>
    </submittedName>
</protein>
<evidence type="ECO:0000256" key="1">
    <source>
        <dbReference type="SAM" id="MobiDB-lite"/>
    </source>
</evidence>
<proteinExistence type="predicted"/>
<sequence length="169" mass="18490">MLATCSGVSSRTTRRSASRSACRTTFARSTGRITFARFPVCLALTRSPRTPTWRPRWSTVIEQSGGGPTKNENDASILQNLLGYCITNDAQQTTEQVLEAVPATLVVEQSGGVTKNEDDYDTKPCDPVVMQGDLQDNAPQTPQTNQIKQSRTHTAASSLQSPAARFLRW</sequence>
<name>A0ABN9UTE9_9DINO</name>
<organism evidence="2 3">
    <name type="scientific">Prorocentrum cordatum</name>
    <dbReference type="NCBI Taxonomy" id="2364126"/>
    <lineage>
        <taxon>Eukaryota</taxon>
        <taxon>Sar</taxon>
        <taxon>Alveolata</taxon>
        <taxon>Dinophyceae</taxon>
        <taxon>Prorocentrales</taxon>
        <taxon>Prorocentraceae</taxon>
        <taxon>Prorocentrum</taxon>
    </lineage>
</organism>
<keyword evidence="3" id="KW-1185">Reference proteome</keyword>
<comment type="caution">
    <text evidence="2">The sequence shown here is derived from an EMBL/GenBank/DDBJ whole genome shotgun (WGS) entry which is preliminary data.</text>
</comment>
<dbReference type="EMBL" id="CAUYUJ010016243">
    <property type="protein sequence ID" value="CAK0863267.1"/>
    <property type="molecule type" value="Genomic_DNA"/>
</dbReference>
<reference evidence="2" key="1">
    <citation type="submission" date="2023-10" db="EMBL/GenBank/DDBJ databases">
        <authorList>
            <person name="Chen Y."/>
            <person name="Shah S."/>
            <person name="Dougan E. K."/>
            <person name="Thang M."/>
            <person name="Chan C."/>
        </authorList>
    </citation>
    <scope>NUCLEOTIDE SEQUENCE [LARGE SCALE GENOMIC DNA]</scope>
</reference>
<dbReference type="Proteomes" id="UP001189429">
    <property type="component" value="Unassembled WGS sequence"/>
</dbReference>